<dbReference type="EMBL" id="CP006868">
    <property type="protein sequence ID" value="UXD21239.1"/>
    <property type="molecule type" value="Genomic_DNA"/>
</dbReference>
<evidence type="ECO:0000259" key="2">
    <source>
        <dbReference type="Pfam" id="PF13193"/>
    </source>
</evidence>
<dbReference type="AlphaFoldDB" id="A0A977PKA9"/>
<proteinExistence type="predicted"/>
<dbReference type="InterPro" id="IPR000873">
    <property type="entry name" value="AMP-dep_synth/lig_dom"/>
</dbReference>
<dbReference type="Gene3D" id="3.30.300.30">
    <property type="match status" value="1"/>
</dbReference>
<keyword evidence="4" id="KW-1185">Reference proteome</keyword>
<evidence type="ECO:0000313" key="4">
    <source>
        <dbReference type="Proteomes" id="UP001063698"/>
    </source>
</evidence>
<dbReference type="PANTHER" id="PTHR24096">
    <property type="entry name" value="LONG-CHAIN-FATTY-ACID--COA LIGASE"/>
    <property type="match status" value="1"/>
</dbReference>
<dbReference type="Pfam" id="PF13193">
    <property type="entry name" value="AMP-binding_C"/>
    <property type="match status" value="1"/>
</dbReference>
<gene>
    <name evidence="3" type="ORF">IPA_01710</name>
</gene>
<dbReference type="GO" id="GO:0003824">
    <property type="term" value="F:catalytic activity"/>
    <property type="evidence" value="ECO:0007669"/>
    <property type="project" value="UniProtKB-ARBA"/>
</dbReference>
<name>A0A977PKA9_9CREN</name>
<dbReference type="InterPro" id="IPR045851">
    <property type="entry name" value="AMP-bd_C_sf"/>
</dbReference>
<dbReference type="Proteomes" id="UP001063698">
    <property type="component" value="Chromosome"/>
</dbReference>
<organism evidence="3 4">
    <name type="scientific">Ignicoccus pacificus DSM 13166</name>
    <dbReference type="NCBI Taxonomy" id="940294"/>
    <lineage>
        <taxon>Archaea</taxon>
        <taxon>Thermoproteota</taxon>
        <taxon>Thermoprotei</taxon>
        <taxon>Desulfurococcales</taxon>
        <taxon>Desulfurococcaceae</taxon>
        <taxon>Ignicoccus</taxon>
    </lineage>
</organism>
<dbReference type="Gene3D" id="3.40.50.12780">
    <property type="entry name" value="N-terminal domain of ligase-like"/>
    <property type="match status" value="1"/>
</dbReference>
<protein>
    <submittedName>
        <fullName evidence="3">AMP-dependent synthetase</fullName>
    </submittedName>
</protein>
<accession>A0A977PKA9</accession>
<dbReference type="InterPro" id="IPR025110">
    <property type="entry name" value="AMP-bd_C"/>
</dbReference>
<feature type="domain" description="AMP-dependent synthetase/ligase" evidence="1">
    <location>
        <begin position="18"/>
        <end position="358"/>
    </location>
</feature>
<reference evidence="3" key="1">
    <citation type="submission" date="2013-11" db="EMBL/GenBank/DDBJ databases">
        <title>Comparative genomics of Ignicoccus.</title>
        <authorList>
            <person name="Podar M."/>
        </authorList>
    </citation>
    <scope>NUCLEOTIDE SEQUENCE</scope>
    <source>
        <strain evidence="3">DSM 13166</strain>
    </source>
</reference>
<sequence>MEVVEYKDPGKPVHKLIEEQANKNPDKVAFVYEDGTKLTYSELVKRSKAVANLLKEKGVQKGDTVFLIMFNRPEFVTGLLGSLYAGARVVIADALTQKEDLAFQLEDSKPKVVLADSEVLEREKETLKDYQVLTEDDLAKAQGEHEVEVDYEDDARIFYYAGIAGRTMQVIHSHRSFTGAIVPLVQAEGIEESDVSLVTVPLTHVLGLDAAFLSALVSGGTALLLKKFNMNKIKELAKEHKPTYIVAVPLVYQTMMKEDEEFVKELGKSLKWSMSGGAYLPPDDQKRWEELTGKPLLQVYGMTEAPQIFATTPQKHKIGSLGFPLPGVEALLVDPDTLEIKEDQGELLVRGPQVMKGYPEEEENKKAFVELQGKRWLRTGDILAKDEEGFYYFRGVRKRMLKYKGYPIFPRDLELILQKHPCVEEVTVEGEPAGEVGQIPVAKIKLKEECKGKVSEKEIMDFVNSRVAAYKKVRKVVFL</sequence>
<dbReference type="SUPFAM" id="SSF56801">
    <property type="entry name" value="Acetyl-CoA synthetase-like"/>
    <property type="match status" value="1"/>
</dbReference>
<evidence type="ECO:0000259" key="1">
    <source>
        <dbReference type="Pfam" id="PF00501"/>
    </source>
</evidence>
<evidence type="ECO:0000313" key="3">
    <source>
        <dbReference type="EMBL" id="UXD21239.1"/>
    </source>
</evidence>
<dbReference type="InterPro" id="IPR042099">
    <property type="entry name" value="ANL_N_sf"/>
</dbReference>
<dbReference type="Pfam" id="PF00501">
    <property type="entry name" value="AMP-binding"/>
    <property type="match status" value="1"/>
</dbReference>
<dbReference type="KEGG" id="ipc:IPA_01710"/>
<feature type="domain" description="AMP-binding enzyme C-terminal" evidence="2">
    <location>
        <begin position="413"/>
        <end position="479"/>
    </location>
</feature>